<dbReference type="RefSeq" id="WP_158633000.1">
    <property type="nucleotide sequence ID" value="NZ_RSCL01000045.1"/>
</dbReference>
<evidence type="ECO:0000313" key="1">
    <source>
        <dbReference type="EMBL" id="RUS94946.1"/>
    </source>
</evidence>
<sequence>MDNGYARKPGVPLPPDSWGNEAFEEVVLKDLIPLIDRNYRTITNREYRAIAGLSMGGGQALETGLSNLDKFAWVGGFSSLLKDFDVKKSYSGVFNNPREANRKLRLLWLGCSTEDGLLAANTTAHEELTSFGIKHVWVTGSGAHEWQVWRQYLYNFASLLFK</sequence>
<dbReference type="AlphaFoldDB" id="A0A433UM91"/>
<keyword evidence="2" id="KW-1185">Reference proteome</keyword>
<gene>
    <name evidence="1" type="ORF">DSM106972_091970</name>
</gene>
<protein>
    <recommendedName>
        <fullName evidence="3">Esterase</fullName>
    </recommendedName>
</protein>
<dbReference type="Proteomes" id="UP000271624">
    <property type="component" value="Unassembled WGS sequence"/>
</dbReference>
<dbReference type="SUPFAM" id="SSF53474">
    <property type="entry name" value="alpha/beta-Hydrolases"/>
    <property type="match status" value="1"/>
</dbReference>
<reference evidence="1" key="1">
    <citation type="submission" date="2018-12" db="EMBL/GenBank/DDBJ databases">
        <authorList>
            <person name="Will S."/>
            <person name="Neumann-Schaal M."/>
            <person name="Henke P."/>
        </authorList>
    </citation>
    <scope>NUCLEOTIDE SEQUENCE</scope>
    <source>
        <strain evidence="1">PCC 7102</strain>
    </source>
</reference>
<evidence type="ECO:0008006" key="3">
    <source>
        <dbReference type="Google" id="ProtNLM"/>
    </source>
</evidence>
<dbReference type="GO" id="GO:0016747">
    <property type="term" value="F:acyltransferase activity, transferring groups other than amino-acyl groups"/>
    <property type="evidence" value="ECO:0007669"/>
    <property type="project" value="TreeGrafter"/>
</dbReference>
<reference evidence="1" key="2">
    <citation type="journal article" date="2019" name="Genome Biol. Evol.">
        <title>Day and night: Metabolic profiles and evolutionary relationships of six axenic non-marine cyanobacteria.</title>
        <authorList>
            <person name="Will S.E."/>
            <person name="Henke P."/>
            <person name="Boedeker C."/>
            <person name="Huang S."/>
            <person name="Brinkmann H."/>
            <person name="Rohde M."/>
            <person name="Jarek M."/>
            <person name="Friedl T."/>
            <person name="Seufert S."/>
            <person name="Schumacher M."/>
            <person name="Overmann J."/>
            <person name="Neumann-Schaal M."/>
            <person name="Petersen J."/>
        </authorList>
    </citation>
    <scope>NUCLEOTIDE SEQUENCE [LARGE SCALE GENOMIC DNA]</scope>
    <source>
        <strain evidence="1">PCC 7102</strain>
    </source>
</reference>
<dbReference type="InterPro" id="IPR000801">
    <property type="entry name" value="Esterase-like"/>
</dbReference>
<comment type="caution">
    <text evidence="1">The sequence shown here is derived from an EMBL/GenBank/DDBJ whole genome shotgun (WGS) entry which is preliminary data.</text>
</comment>
<dbReference type="InterPro" id="IPR050583">
    <property type="entry name" value="Mycobacterial_A85_antigen"/>
</dbReference>
<dbReference type="PANTHER" id="PTHR48098:SF1">
    <property type="entry name" value="DIACYLGLYCEROL ACYLTRANSFERASE_MYCOLYLTRANSFERASE AG85A"/>
    <property type="match status" value="1"/>
</dbReference>
<proteinExistence type="predicted"/>
<evidence type="ECO:0000313" key="2">
    <source>
        <dbReference type="Proteomes" id="UP000271624"/>
    </source>
</evidence>
<name>A0A433UM91_9CYAN</name>
<dbReference type="Gene3D" id="3.40.50.1820">
    <property type="entry name" value="alpha/beta hydrolase"/>
    <property type="match status" value="1"/>
</dbReference>
<dbReference type="EMBL" id="RSCL01000045">
    <property type="protein sequence ID" value="RUS94946.1"/>
    <property type="molecule type" value="Genomic_DNA"/>
</dbReference>
<dbReference type="PANTHER" id="PTHR48098">
    <property type="entry name" value="ENTEROCHELIN ESTERASE-RELATED"/>
    <property type="match status" value="1"/>
</dbReference>
<organism evidence="1 2">
    <name type="scientific">Dulcicalothrix desertica PCC 7102</name>
    <dbReference type="NCBI Taxonomy" id="232991"/>
    <lineage>
        <taxon>Bacteria</taxon>
        <taxon>Bacillati</taxon>
        <taxon>Cyanobacteriota</taxon>
        <taxon>Cyanophyceae</taxon>
        <taxon>Nostocales</taxon>
        <taxon>Calotrichaceae</taxon>
        <taxon>Dulcicalothrix</taxon>
    </lineage>
</organism>
<dbReference type="Pfam" id="PF00756">
    <property type="entry name" value="Esterase"/>
    <property type="match status" value="1"/>
</dbReference>
<dbReference type="OrthoDB" id="9777383at2"/>
<accession>A0A433UM91</accession>
<dbReference type="InterPro" id="IPR029058">
    <property type="entry name" value="AB_hydrolase_fold"/>
</dbReference>